<name>A0A2S7U907_9FLAO</name>
<evidence type="ECO:0000313" key="2">
    <source>
        <dbReference type="EMBL" id="PQJ31415.1"/>
    </source>
</evidence>
<accession>A0A2S7U907</accession>
<evidence type="ECO:0000256" key="1">
    <source>
        <dbReference type="SAM" id="MobiDB-lite"/>
    </source>
</evidence>
<dbReference type="Proteomes" id="UP000239747">
    <property type="component" value="Unassembled WGS sequence"/>
</dbReference>
<proteinExistence type="predicted"/>
<dbReference type="AlphaFoldDB" id="A0A2S7U907"/>
<evidence type="ECO:0000313" key="3">
    <source>
        <dbReference type="Proteomes" id="UP000239747"/>
    </source>
</evidence>
<keyword evidence="3" id="KW-1185">Reference proteome</keyword>
<gene>
    <name evidence="2" type="ORF">BST92_05535</name>
</gene>
<reference evidence="2 3" key="1">
    <citation type="submission" date="2017-01" db="EMBL/GenBank/DDBJ databases">
        <title>Trade-off between light-utilization and light-protection in marine flavobacteria.</title>
        <authorList>
            <person name="Kumagai Y."/>
            <person name="Yoshizawa S."/>
            <person name="Kogure K."/>
            <person name="Iwasaki W."/>
        </authorList>
    </citation>
    <scope>NUCLEOTIDE SEQUENCE [LARGE SCALE GENOMIC DNA]</scope>
    <source>
        <strain evidence="2 3">KCTC 32109</strain>
    </source>
</reference>
<comment type="caution">
    <text evidence="2">The sequence shown here is derived from an EMBL/GenBank/DDBJ whole genome shotgun (WGS) entry which is preliminary data.</text>
</comment>
<feature type="region of interest" description="Disordered" evidence="1">
    <location>
        <begin position="204"/>
        <end position="247"/>
    </location>
</feature>
<dbReference type="EMBL" id="MTPW01000001">
    <property type="protein sequence ID" value="PQJ31415.1"/>
    <property type="molecule type" value="Genomic_DNA"/>
</dbReference>
<organism evidence="2 3">
    <name type="scientific">Nonlabens arenilitoris</name>
    <dbReference type="NCBI Taxonomy" id="1217969"/>
    <lineage>
        <taxon>Bacteria</taxon>
        <taxon>Pseudomonadati</taxon>
        <taxon>Bacteroidota</taxon>
        <taxon>Flavobacteriia</taxon>
        <taxon>Flavobacteriales</taxon>
        <taxon>Flavobacteriaceae</taxon>
        <taxon>Nonlabens</taxon>
    </lineage>
</organism>
<protein>
    <submittedName>
        <fullName evidence="2">Uncharacterized protein</fullName>
    </submittedName>
</protein>
<sequence length="494" mass="54705">MIAVTSCEKDDDLRILQKTVGHNLKMNIVSYETLKQSSLITQNTQGLFGYRNKSADSTGYGIQIDTSRIQVLESDFYKSYTFQVVQDSLERQQVLKNYVLTVYNDSTLYQFTIDYPVLQDGIYDINNAMARNYAGNRLYKNDVNGCGWNEIAVTSWRETCVETTCKGMGKHTVSQGATCTRWWGTSNGATRTCTGGWVTRCQSGGGTSHDPFGTDDNPGGSGPTDRNDSGEPDEIGTTPNDGGALDVVETDPECKKIANNLKATDSTSTTAKFKNKLRQMADSVKIYTGEISYGMFKDDMNLERRGGAAGTASNSMNANPSSNYTSYAHVHNNDSIGTLAVFSFDDLSAFAKQLSNDKIDSGSFTAFLSTHHGDDGQHFALTIDDLNKFRAYFNTKFPYNLPTGSTTAQTTAHNTLINSYSTTYLFTTYKYWAGTDALITHTETDPKVQLKQFMKFLNETDMGITLFKTDKNFNNFKKLTYNATSNNITETSCD</sequence>